<evidence type="ECO:0000313" key="2">
    <source>
        <dbReference type="Proteomes" id="UP000465302"/>
    </source>
</evidence>
<gene>
    <name evidence="1" type="ORF">MAGR_50500</name>
</gene>
<name>A0A7I9W862_MYCAG</name>
<sequence length="72" mass="7371">MNAVSVSWIADADVPNSSAICGKAGRYMSIDNGATAVSRARTPSQLRGIAAELAPMSPVRAGKGNLSLVIDL</sequence>
<organism evidence="1 2">
    <name type="scientific">Mycolicibacterium agri</name>
    <name type="common">Mycobacterium agri</name>
    <dbReference type="NCBI Taxonomy" id="36811"/>
    <lineage>
        <taxon>Bacteria</taxon>
        <taxon>Bacillati</taxon>
        <taxon>Actinomycetota</taxon>
        <taxon>Actinomycetes</taxon>
        <taxon>Mycobacteriales</taxon>
        <taxon>Mycobacteriaceae</taxon>
        <taxon>Mycolicibacterium</taxon>
    </lineage>
</organism>
<evidence type="ECO:0000313" key="1">
    <source>
        <dbReference type="EMBL" id="GFG53609.1"/>
    </source>
</evidence>
<dbReference type="EMBL" id="BLKS01000001">
    <property type="protein sequence ID" value="GFG53609.1"/>
    <property type="molecule type" value="Genomic_DNA"/>
</dbReference>
<protein>
    <submittedName>
        <fullName evidence="1">Uncharacterized protein</fullName>
    </submittedName>
</protein>
<proteinExistence type="predicted"/>
<dbReference type="Proteomes" id="UP000465302">
    <property type="component" value="Unassembled WGS sequence"/>
</dbReference>
<reference evidence="1 2" key="1">
    <citation type="journal article" date="2019" name="Emerg. Microbes Infect.">
        <title>Comprehensive subspecies identification of 175 nontuberculous mycobacteria species based on 7547 genomic profiles.</title>
        <authorList>
            <person name="Matsumoto Y."/>
            <person name="Kinjo T."/>
            <person name="Motooka D."/>
            <person name="Nabeya D."/>
            <person name="Jung N."/>
            <person name="Uechi K."/>
            <person name="Horii T."/>
            <person name="Iida T."/>
            <person name="Fujita J."/>
            <person name="Nakamura S."/>
        </authorList>
    </citation>
    <scope>NUCLEOTIDE SEQUENCE [LARGE SCALE GENOMIC DNA]</scope>
    <source>
        <strain evidence="1 2">JCM 6377</strain>
    </source>
</reference>
<comment type="caution">
    <text evidence="1">The sequence shown here is derived from an EMBL/GenBank/DDBJ whole genome shotgun (WGS) entry which is preliminary data.</text>
</comment>
<accession>A0A7I9W862</accession>
<dbReference type="AlphaFoldDB" id="A0A7I9W862"/>